<dbReference type="Proteomes" id="UP000184092">
    <property type="component" value="Unassembled WGS sequence"/>
</dbReference>
<evidence type="ECO:0000259" key="2">
    <source>
        <dbReference type="SMART" id="SM00382"/>
    </source>
</evidence>
<dbReference type="EMBL" id="FRCL01000008">
    <property type="protein sequence ID" value="SHM90368.1"/>
    <property type="molecule type" value="Genomic_DNA"/>
</dbReference>
<name>A0A1M7MHR1_9FLAO</name>
<evidence type="ECO:0000256" key="1">
    <source>
        <dbReference type="SAM" id="MobiDB-lite"/>
    </source>
</evidence>
<dbReference type="STRING" id="178356.SAMN05216269_108133"/>
<feature type="region of interest" description="Disordered" evidence="1">
    <location>
        <begin position="345"/>
        <end position="370"/>
    </location>
</feature>
<protein>
    <submittedName>
        <fullName evidence="3">RecA-family ATPase</fullName>
    </submittedName>
</protein>
<dbReference type="OrthoDB" id="1407597at2"/>
<dbReference type="SUPFAM" id="SSF52540">
    <property type="entry name" value="P-loop containing nucleoside triphosphate hydrolases"/>
    <property type="match status" value="1"/>
</dbReference>
<gene>
    <name evidence="3" type="ORF">SAMN05216269_108133</name>
</gene>
<accession>A0A1M7MHR1</accession>
<dbReference type="Pfam" id="PF13481">
    <property type="entry name" value="AAA_25"/>
    <property type="match status" value="1"/>
</dbReference>
<proteinExistence type="predicted"/>
<dbReference type="InterPro" id="IPR027417">
    <property type="entry name" value="P-loop_NTPase"/>
</dbReference>
<sequence>MKMENENSNSLNVKPKLVVRAIDLITKFKNEPEPAEIWNGIVEGSKGLLVGVSKTGKTTFAENLAISLAIGSPSFYGKEIKGGPKKVLFVNLEENPRMRSSRLKKQISRLNPQEMVLFGENYLTPEEEFIQSVDSDEDWKTLRDCIEESKADIVIIDSLTHLFQGQIESSKECVKFVKKFREYVVSSKKTIILIHHNTKGNDRPIEQDNIAGSRVILQEFEYALGFANIPNSKDKYSCMLFNKYVEVDSSVATVYKIDKDRWIENVSEIEKSVLYDSKVKIDYREDSTNKDLIYTYIQSQTSLGSQTIPTGDLMKTFVLNDPKTMAKDTLFKSLEKLRNDGKIENQGMGKYQLKMKKDDAEEETPSLQSN</sequence>
<evidence type="ECO:0000313" key="4">
    <source>
        <dbReference type="Proteomes" id="UP000184092"/>
    </source>
</evidence>
<dbReference type="AlphaFoldDB" id="A0A1M7MHR1"/>
<dbReference type="Gene3D" id="3.40.50.300">
    <property type="entry name" value="P-loop containing nucleotide triphosphate hydrolases"/>
    <property type="match status" value="1"/>
</dbReference>
<reference evidence="4" key="1">
    <citation type="submission" date="2016-11" db="EMBL/GenBank/DDBJ databases">
        <authorList>
            <person name="Varghese N."/>
            <person name="Submissions S."/>
        </authorList>
    </citation>
    <scope>NUCLEOTIDE SEQUENCE [LARGE SCALE GENOMIC DNA]</scope>
    <source>
        <strain evidence="4">CGMCC 1.2749</strain>
    </source>
</reference>
<organism evidence="3 4">
    <name type="scientific">Flavobacterium xinjiangense</name>
    <dbReference type="NCBI Taxonomy" id="178356"/>
    <lineage>
        <taxon>Bacteria</taxon>
        <taxon>Pseudomonadati</taxon>
        <taxon>Bacteroidota</taxon>
        <taxon>Flavobacteriia</taxon>
        <taxon>Flavobacteriales</taxon>
        <taxon>Flavobacteriaceae</taxon>
        <taxon>Flavobacterium</taxon>
    </lineage>
</organism>
<dbReference type="SMART" id="SM00382">
    <property type="entry name" value="AAA"/>
    <property type="match status" value="1"/>
</dbReference>
<feature type="domain" description="AAA+ ATPase" evidence="2">
    <location>
        <begin position="43"/>
        <end position="226"/>
    </location>
</feature>
<dbReference type="InterPro" id="IPR003593">
    <property type="entry name" value="AAA+_ATPase"/>
</dbReference>
<keyword evidence="4" id="KW-1185">Reference proteome</keyword>
<evidence type="ECO:0000313" key="3">
    <source>
        <dbReference type="EMBL" id="SHM90368.1"/>
    </source>
</evidence>